<proteinExistence type="inferred from homology"/>
<dbReference type="Pfam" id="PF17482">
    <property type="entry name" value="Phage_sheath_1C"/>
    <property type="match status" value="1"/>
</dbReference>
<dbReference type="InterPro" id="IPR020287">
    <property type="entry name" value="Tail_sheath_C"/>
</dbReference>
<dbReference type="EMBL" id="LWAE01000001">
    <property type="protein sequence ID" value="KZL94367.1"/>
    <property type="molecule type" value="Genomic_DNA"/>
</dbReference>
<dbReference type="Proteomes" id="UP000076603">
    <property type="component" value="Unassembled WGS sequence"/>
</dbReference>
<dbReference type="Gene3D" id="3.40.50.11790">
    <property type="match status" value="1"/>
</dbReference>
<dbReference type="STRING" id="1121326.CLMAG_14200"/>
<dbReference type="RefSeq" id="WP_066619812.1">
    <property type="nucleotide sequence ID" value="NZ_FQXL01000069.1"/>
</dbReference>
<dbReference type="AlphaFoldDB" id="A0A162UWU2"/>
<feature type="domain" description="Tail sheath protein subtilisin-like" evidence="2">
    <location>
        <begin position="85"/>
        <end position="227"/>
    </location>
</feature>
<sequence length="357" mass="38802">MGLPNIEIIFKSLATSAVARGERGIVAMIIKDTIPAPLTNPIVMTSNTDIPSGLSTENKAEIQRVFIGYVNPPIKVIAYVIATDAVDYTAAQTYLETVKWDYVCVPSIVAGEVTAFASWIKSCRDTKGLKVKAVLPNCTADHEGIINLATDDIKVGSETYTAAQYCSRIAGIIAGTPLYMAATYAPLPEVTDVPHHTKAEFDALIDAGKLVLMNDGEKIKIARAVNSLVTTTADKGADFKKIKIVDIIDLIYSDIRKTYDDNYVGKVPNDYDHKCLLITAINAYLEGLELQQLLDRGKNAVGIDMESQKLYLKGQGTDVDTMKDQEIKEANTGSSVLLAGTTRPLDAMEDLVLNLYM</sequence>
<comment type="similarity">
    <text evidence="1">Belongs to the myoviridae tail sheath protein family.</text>
</comment>
<evidence type="ECO:0000259" key="3">
    <source>
        <dbReference type="Pfam" id="PF17482"/>
    </source>
</evidence>
<dbReference type="OrthoDB" id="89060at2"/>
<accession>A0A162UWU2</accession>
<keyword evidence="5" id="KW-1185">Reference proteome</keyword>
<feature type="domain" description="Tail sheath protein C-terminal" evidence="3">
    <location>
        <begin position="234"/>
        <end position="355"/>
    </location>
</feature>
<evidence type="ECO:0000256" key="1">
    <source>
        <dbReference type="ARBA" id="ARBA00008005"/>
    </source>
</evidence>
<evidence type="ECO:0000313" key="4">
    <source>
        <dbReference type="EMBL" id="KZL94367.1"/>
    </source>
</evidence>
<dbReference type="Pfam" id="PF04984">
    <property type="entry name" value="Phage_sheath_1"/>
    <property type="match status" value="1"/>
</dbReference>
<dbReference type="Gene3D" id="3.30.1370.220">
    <property type="match status" value="1"/>
</dbReference>
<comment type="caution">
    <text evidence="4">The sequence shown here is derived from an EMBL/GenBank/DDBJ whole genome shotgun (WGS) entry which is preliminary data.</text>
</comment>
<gene>
    <name evidence="4" type="ORF">CLMAG_14200</name>
</gene>
<dbReference type="InterPro" id="IPR035089">
    <property type="entry name" value="Phage_sheath_subtilisin"/>
</dbReference>
<evidence type="ECO:0000313" key="5">
    <source>
        <dbReference type="Proteomes" id="UP000076603"/>
    </source>
</evidence>
<organism evidence="4 5">
    <name type="scientific">Clostridium magnum DSM 2767</name>
    <dbReference type="NCBI Taxonomy" id="1121326"/>
    <lineage>
        <taxon>Bacteria</taxon>
        <taxon>Bacillati</taxon>
        <taxon>Bacillota</taxon>
        <taxon>Clostridia</taxon>
        <taxon>Eubacteriales</taxon>
        <taxon>Clostridiaceae</taxon>
        <taxon>Clostridium</taxon>
    </lineage>
</organism>
<protein>
    <submittedName>
        <fullName evidence="4">Phage tail sheath protein</fullName>
    </submittedName>
</protein>
<reference evidence="4 5" key="1">
    <citation type="submission" date="2016-04" db="EMBL/GenBank/DDBJ databases">
        <title>Genome sequence of Clostridium magnum DSM 2767.</title>
        <authorList>
            <person name="Poehlein A."/>
            <person name="Uhlig R."/>
            <person name="Fischer R."/>
            <person name="Bahl H."/>
            <person name="Daniel R."/>
        </authorList>
    </citation>
    <scope>NUCLEOTIDE SEQUENCE [LARGE SCALE GENOMIC DNA]</scope>
    <source>
        <strain evidence="4 5">DSM 2767</strain>
    </source>
</reference>
<dbReference type="PATRIC" id="fig|1121326.3.peg.1390"/>
<name>A0A162UWU2_9CLOT</name>
<evidence type="ECO:0000259" key="2">
    <source>
        <dbReference type="Pfam" id="PF04984"/>
    </source>
</evidence>